<dbReference type="InterPro" id="IPR036322">
    <property type="entry name" value="WD40_repeat_dom_sf"/>
</dbReference>
<accession>A0AAD5U7I5</accession>
<evidence type="ECO:0000256" key="6">
    <source>
        <dbReference type="SAM" id="MobiDB-lite"/>
    </source>
</evidence>
<keyword evidence="4" id="KW-0677">Repeat</keyword>
<proteinExistence type="predicted"/>
<evidence type="ECO:0000256" key="4">
    <source>
        <dbReference type="ARBA" id="ARBA00022737"/>
    </source>
</evidence>
<dbReference type="GO" id="GO:0060294">
    <property type="term" value="P:cilium movement involved in cell motility"/>
    <property type="evidence" value="ECO:0007669"/>
    <property type="project" value="TreeGrafter"/>
</dbReference>
<dbReference type="AlphaFoldDB" id="A0AAD5U7I5"/>
<evidence type="ECO:0000256" key="2">
    <source>
        <dbReference type="ARBA" id="ARBA00022490"/>
    </source>
</evidence>
<reference evidence="7" key="1">
    <citation type="submission" date="2020-05" db="EMBL/GenBank/DDBJ databases">
        <title>Phylogenomic resolution of chytrid fungi.</title>
        <authorList>
            <person name="Stajich J.E."/>
            <person name="Amses K."/>
            <person name="Simmons R."/>
            <person name="Seto K."/>
            <person name="Myers J."/>
            <person name="Bonds A."/>
            <person name="Quandt C.A."/>
            <person name="Barry K."/>
            <person name="Liu P."/>
            <person name="Grigoriev I."/>
            <person name="Longcore J.E."/>
            <person name="James T.Y."/>
        </authorList>
    </citation>
    <scope>NUCLEOTIDE SEQUENCE</scope>
    <source>
        <strain evidence="7">JEL0476</strain>
    </source>
</reference>
<dbReference type="Pfam" id="PF00400">
    <property type="entry name" value="WD40"/>
    <property type="match status" value="1"/>
</dbReference>
<evidence type="ECO:0000313" key="7">
    <source>
        <dbReference type="EMBL" id="KAJ3225414.1"/>
    </source>
</evidence>
<gene>
    <name evidence="7" type="primary">WDR63</name>
    <name evidence="7" type="ORF">HK099_006872</name>
</gene>
<dbReference type="GO" id="GO:0045503">
    <property type="term" value="F:dynein light chain binding"/>
    <property type="evidence" value="ECO:0007669"/>
    <property type="project" value="TreeGrafter"/>
</dbReference>
<dbReference type="SUPFAM" id="SSF50978">
    <property type="entry name" value="WD40 repeat-like"/>
    <property type="match status" value="1"/>
</dbReference>
<dbReference type="InterPro" id="IPR001680">
    <property type="entry name" value="WD40_rpt"/>
</dbReference>
<sequence length="915" mass="103012">MSKANLANGSTKSLSTLTNQKSELQIQKNGSKMNSRTSIAEGSRIVPQLSKNNTEVVVHTSSDEIKNDLPTTSNTATSEAEILREERIKAGILPLFLTTATQELFKLKLGEHIQPESPFRMIPKVDLLADIQTRLMISDFQPGKQQIMDFPEEEILVHNDKDFKYGQNFFIVTTTDALNALLEPLIAKNDLEVDTLPPKPVSKKWESLGSDKEMESESVVPTREKIVVKASRKLKDFGTISKFGDRDAHDGFMECRPYRDNNYEVLRSKLSIAVQAVPELHYGESQTTWNRPINFCVQYEPILMTEAEKESTLKCNEIQQFLASVTSKFEQVLVHNELLNIFTDEYALLGEEEMTALEQGSHTHLQEYQSFTDLKHSKDKSISCIDWHPTLKGVLAISCVNKLTLDEKIEAGFNIVSKKSLILIWSFHDPIHPQLILEAPDDVTSFQFNPHDANIIACGCVNGQIALWDISDYQDKLKNNRKVRGENETTLGEKRDEKSDSQHSISVVKWIAVSSIEGSHHGPVSDLSWMPGIEISHSGEIIEGQIETTCRQLITASLDGTVFYWDTRYKKELKALDLAWKPFLRIPLSAMDNTFDYGLTKITIRGNLKETGSQINLNQPNTAVVPKDTGTTKFYCATEEGDLILADWIAEKGNEEKGQSSRVEHAFSRHFGTMSDLRRSPFFPDILLSVGGWSFHIWKENHNAGPLLSSAPSVAYVISGVWSPTRPGVFFISKTDGTIEVWDLLDRSHTPSTTQQVSSAAISYMDIHHFQGSLLGKSRSVHQFIAAGDDEGTLHILEAPRNLTKPHKNEKQFARTFFDREVRRLDYVKERKEFRIAERSKFEANAMEAAAAALAVANATPTSEKIPLIPKAKKNEKKEEVAQIVVDEEGDKLEAEYLKMERDFLELEGLIPLED</sequence>
<organism evidence="7 8">
    <name type="scientific">Clydaea vesicula</name>
    <dbReference type="NCBI Taxonomy" id="447962"/>
    <lineage>
        <taxon>Eukaryota</taxon>
        <taxon>Fungi</taxon>
        <taxon>Fungi incertae sedis</taxon>
        <taxon>Chytridiomycota</taxon>
        <taxon>Chytridiomycota incertae sedis</taxon>
        <taxon>Chytridiomycetes</taxon>
        <taxon>Lobulomycetales</taxon>
        <taxon>Lobulomycetaceae</taxon>
        <taxon>Clydaea</taxon>
    </lineage>
</organism>
<comment type="caution">
    <text evidence="7">The sequence shown here is derived from an EMBL/GenBank/DDBJ whole genome shotgun (WGS) entry which is preliminary data.</text>
</comment>
<evidence type="ECO:0000256" key="5">
    <source>
        <dbReference type="PROSITE-ProRule" id="PRU00221"/>
    </source>
</evidence>
<protein>
    <submittedName>
        <fullName evidence="7">WD repeat-containing protein 63</fullName>
    </submittedName>
</protein>
<dbReference type="GO" id="GO:0045504">
    <property type="term" value="F:dynein heavy chain binding"/>
    <property type="evidence" value="ECO:0007669"/>
    <property type="project" value="TreeGrafter"/>
</dbReference>
<dbReference type="EMBL" id="JADGJW010000062">
    <property type="protein sequence ID" value="KAJ3225414.1"/>
    <property type="molecule type" value="Genomic_DNA"/>
</dbReference>
<dbReference type="InterPro" id="IPR050687">
    <property type="entry name" value="Dynein_IC"/>
</dbReference>
<keyword evidence="8" id="KW-1185">Reference proteome</keyword>
<dbReference type="SMART" id="SM00320">
    <property type="entry name" value="WD40"/>
    <property type="match status" value="5"/>
</dbReference>
<feature type="region of interest" description="Disordered" evidence="6">
    <location>
        <begin position="1"/>
        <end position="38"/>
    </location>
</feature>
<keyword evidence="2" id="KW-0963">Cytoplasm</keyword>
<dbReference type="GO" id="GO:0036156">
    <property type="term" value="C:inner dynein arm"/>
    <property type="evidence" value="ECO:0007669"/>
    <property type="project" value="TreeGrafter"/>
</dbReference>
<dbReference type="GO" id="GO:0036159">
    <property type="term" value="P:inner dynein arm assembly"/>
    <property type="evidence" value="ECO:0007669"/>
    <property type="project" value="TreeGrafter"/>
</dbReference>
<evidence type="ECO:0000256" key="3">
    <source>
        <dbReference type="ARBA" id="ARBA00022574"/>
    </source>
</evidence>
<feature type="repeat" description="WD" evidence="5">
    <location>
        <begin position="534"/>
        <end position="575"/>
    </location>
</feature>
<evidence type="ECO:0000256" key="1">
    <source>
        <dbReference type="ARBA" id="ARBA00004496"/>
    </source>
</evidence>
<dbReference type="Proteomes" id="UP001211065">
    <property type="component" value="Unassembled WGS sequence"/>
</dbReference>
<name>A0AAD5U7I5_9FUNG</name>
<dbReference type="InterPro" id="IPR015943">
    <property type="entry name" value="WD40/YVTN_repeat-like_dom_sf"/>
</dbReference>
<dbReference type="Gene3D" id="2.130.10.10">
    <property type="entry name" value="YVTN repeat-like/Quinoprotein amine dehydrogenase"/>
    <property type="match status" value="2"/>
</dbReference>
<evidence type="ECO:0000313" key="8">
    <source>
        <dbReference type="Proteomes" id="UP001211065"/>
    </source>
</evidence>
<dbReference type="PANTHER" id="PTHR12442">
    <property type="entry name" value="DYNEIN INTERMEDIATE CHAIN"/>
    <property type="match status" value="1"/>
</dbReference>
<comment type="subcellular location">
    <subcellularLocation>
        <location evidence="1">Cytoplasm</location>
    </subcellularLocation>
</comment>
<dbReference type="PROSITE" id="PS50082">
    <property type="entry name" value="WD_REPEATS_2"/>
    <property type="match status" value="1"/>
</dbReference>
<keyword evidence="3 5" id="KW-0853">WD repeat</keyword>
<dbReference type="PANTHER" id="PTHR12442:SF5">
    <property type="entry name" value="DYNEIN AXONEMAL INTERMEDIATE CHAIN 3"/>
    <property type="match status" value="1"/>
</dbReference>